<keyword evidence="5" id="KW-0539">Nucleus</keyword>
<dbReference type="GO" id="GO:0005634">
    <property type="term" value="C:nucleus"/>
    <property type="evidence" value="ECO:0007669"/>
    <property type="project" value="UniProtKB-SubCell"/>
</dbReference>
<evidence type="ECO:0000259" key="6">
    <source>
        <dbReference type="PROSITE" id="PS50066"/>
    </source>
</evidence>
<dbReference type="EMBL" id="BMAC01000367">
    <property type="protein sequence ID" value="GFP94863.1"/>
    <property type="molecule type" value="Genomic_DNA"/>
</dbReference>
<evidence type="ECO:0000256" key="3">
    <source>
        <dbReference type="ARBA" id="ARBA00023125"/>
    </source>
</evidence>
<dbReference type="PANTHER" id="PTHR11945">
    <property type="entry name" value="MADS BOX PROTEIN"/>
    <property type="match status" value="1"/>
</dbReference>
<sequence length="175" mass="19778">MDRKKTKGRQKIAIRRIERGSDCFASFSKRRLGLLRKASDLSTLCDLDVGIVIYSPTGKPFSFFHPTMESVIGRAQGPNNNNNNSDASRLTEAFTRTRVSQLNQMLGKLGQQLEAEKAREEQLGVVVNETGCNCCWEEAIHNFTKEQVEQFTGWLENMQSELISHRARELERGAA</sequence>
<keyword evidence="4" id="KW-0804">Transcription</keyword>
<dbReference type="GO" id="GO:0000978">
    <property type="term" value="F:RNA polymerase II cis-regulatory region sequence-specific DNA binding"/>
    <property type="evidence" value="ECO:0007669"/>
    <property type="project" value="TreeGrafter"/>
</dbReference>
<keyword evidence="2" id="KW-0805">Transcription regulation</keyword>
<organism evidence="7 8">
    <name type="scientific">Phtheirospermum japonicum</name>
    <dbReference type="NCBI Taxonomy" id="374723"/>
    <lineage>
        <taxon>Eukaryota</taxon>
        <taxon>Viridiplantae</taxon>
        <taxon>Streptophyta</taxon>
        <taxon>Embryophyta</taxon>
        <taxon>Tracheophyta</taxon>
        <taxon>Spermatophyta</taxon>
        <taxon>Magnoliopsida</taxon>
        <taxon>eudicotyledons</taxon>
        <taxon>Gunneridae</taxon>
        <taxon>Pentapetalae</taxon>
        <taxon>asterids</taxon>
        <taxon>lamiids</taxon>
        <taxon>Lamiales</taxon>
        <taxon>Orobanchaceae</taxon>
        <taxon>Orobanchaceae incertae sedis</taxon>
        <taxon>Phtheirospermum</taxon>
    </lineage>
</organism>
<proteinExistence type="predicted"/>
<evidence type="ECO:0000256" key="2">
    <source>
        <dbReference type="ARBA" id="ARBA00023015"/>
    </source>
</evidence>
<gene>
    <name evidence="7" type="ORF">PHJA_001630700</name>
</gene>
<dbReference type="InterPro" id="IPR002100">
    <property type="entry name" value="TF_MADSbox"/>
</dbReference>
<dbReference type="Proteomes" id="UP000653305">
    <property type="component" value="Unassembled WGS sequence"/>
</dbReference>
<dbReference type="GO" id="GO:0000981">
    <property type="term" value="F:DNA-binding transcription factor activity, RNA polymerase II-specific"/>
    <property type="evidence" value="ECO:0007669"/>
    <property type="project" value="TreeGrafter"/>
</dbReference>
<dbReference type="Gene3D" id="3.40.1810.10">
    <property type="entry name" value="Transcription factor, MADS-box"/>
    <property type="match status" value="1"/>
</dbReference>
<evidence type="ECO:0000256" key="5">
    <source>
        <dbReference type="ARBA" id="ARBA00023242"/>
    </source>
</evidence>
<dbReference type="SUPFAM" id="SSF55455">
    <property type="entry name" value="SRF-like"/>
    <property type="match status" value="1"/>
</dbReference>
<dbReference type="InterPro" id="IPR036879">
    <property type="entry name" value="TF_MADSbox_sf"/>
</dbReference>
<keyword evidence="8" id="KW-1185">Reference proteome</keyword>
<evidence type="ECO:0000313" key="7">
    <source>
        <dbReference type="EMBL" id="GFP94863.1"/>
    </source>
</evidence>
<dbReference type="AlphaFoldDB" id="A0A830CG24"/>
<dbReference type="OrthoDB" id="1898716at2759"/>
<accession>A0A830CG24</accession>
<feature type="domain" description="MADS-box" evidence="6">
    <location>
        <begin position="7"/>
        <end position="67"/>
    </location>
</feature>
<dbReference type="PANTHER" id="PTHR11945:SF776">
    <property type="entry name" value="AGAMOUS-LIKE 50-RELATED"/>
    <property type="match status" value="1"/>
</dbReference>
<dbReference type="PRINTS" id="PR00404">
    <property type="entry name" value="MADSDOMAIN"/>
</dbReference>
<dbReference type="GO" id="GO:0046983">
    <property type="term" value="F:protein dimerization activity"/>
    <property type="evidence" value="ECO:0007669"/>
    <property type="project" value="InterPro"/>
</dbReference>
<keyword evidence="3" id="KW-0238">DNA-binding</keyword>
<name>A0A830CG24_9LAMI</name>
<evidence type="ECO:0000313" key="8">
    <source>
        <dbReference type="Proteomes" id="UP000653305"/>
    </source>
</evidence>
<dbReference type="SMART" id="SM00432">
    <property type="entry name" value="MADS"/>
    <property type="match status" value="1"/>
</dbReference>
<comment type="caution">
    <text evidence="7">The sequence shown here is derived from an EMBL/GenBank/DDBJ whole genome shotgun (WGS) entry which is preliminary data.</text>
</comment>
<reference evidence="7" key="1">
    <citation type="submission" date="2020-07" db="EMBL/GenBank/DDBJ databases">
        <title>Ethylene signaling mediates host invasion by parasitic plants.</title>
        <authorList>
            <person name="Yoshida S."/>
        </authorList>
    </citation>
    <scope>NUCLEOTIDE SEQUENCE</scope>
    <source>
        <strain evidence="7">Okayama</strain>
    </source>
</reference>
<dbReference type="Pfam" id="PF00319">
    <property type="entry name" value="SRF-TF"/>
    <property type="match status" value="1"/>
</dbReference>
<protein>
    <submittedName>
        <fullName evidence="7">Agamous-like mads-box protein agl62</fullName>
    </submittedName>
</protein>
<dbReference type="PROSITE" id="PS50066">
    <property type="entry name" value="MADS_BOX_2"/>
    <property type="match status" value="1"/>
</dbReference>
<evidence type="ECO:0000256" key="4">
    <source>
        <dbReference type="ARBA" id="ARBA00023163"/>
    </source>
</evidence>
<evidence type="ECO:0000256" key="1">
    <source>
        <dbReference type="ARBA" id="ARBA00004123"/>
    </source>
</evidence>
<comment type="subcellular location">
    <subcellularLocation>
        <location evidence="1">Nucleus</location>
    </subcellularLocation>
</comment>